<evidence type="ECO:0000256" key="8">
    <source>
        <dbReference type="SAM" id="MobiDB-lite"/>
    </source>
</evidence>
<keyword evidence="4" id="KW-0156">Chromatin regulator</keyword>
<dbReference type="InterPro" id="IPR025995">
    <property type="entry name" value="Tudor-knot"/>
</dbReference>
<reference evidence="12" key="1">
    <citation type="submission" date="2016-05" db="EMBL/GenBank/DDBJ databases">
        <title>Comparative genomics of biotechnologically important yeasts.</title>
        <authorList>
            <consortium name="DOE Joint Genome Institute"/>
            <person name="Riley R."/>
            <person name="Haridas S."/>
            <person name="Wolfe K.H."/>
            <person name="Lopes M.R."/>
            <person name="Hittinger C.T."/>
            <person name="Goker M."/>
            <person name="Salamov A."/>
            <person name="Wisecaver J."/>
            <person name="Long T.M."/>
            <person name="Aerts A.L."/>
            <person name="Barry K."/>
            <person name="Choi C."/>
            <person name="Clum A."/>
            <person name="Coughlan A.Y."/>
            <person name="Deshpande S."/>
            <person name="Douglass A.P."/>
            <person name="Hanson S.J."/>
            <person name="Klenk H.-P."/>
            <person name="Labutti K."/>
            <person name="Lapidus A."/>
            <person name="Lindquist E."/>
            <person name="Lipzen A."/>
            <person name="Meier-Kolthoff J.P."/>
            <person name="Ohm R.A."/>
            <person name="Otillar R.P."/>
            <person name="Pangilinan J."/>
            <person name="Peng Y."/>
            <person name="Rokas A."/>
            <person name="Rosa C.A."/>
            <person name="Scheuner C."/>
            <person name="Sibirny A.A."/>
            <person name="Slot J.C."/>
            <person name="Stielow J.B."/>
            <person name="Sun H."/>
            <person name="Kurtzman C.P."/>
            <person name="Blackwell M."/>
            <person name="Grigoriev I.V."/>
            <person name="Jeffries T.W."/>
        </authorList>
    </citation>
    <scope>NUCLEOTIDE SEQUENCE [LARGE SCALE GENOMIC DNA]</scope>
    <source>
        <strain evidence="12">NRRL Y-12698</strain>
    </source>
</reference>
<evidence type="ECO:0000256" key="6">
    <source>
        <dbReference type="ARBA" id="ARBA00023163"/>
    </source>
</evidence>
<dbReference type="PANTHER" id="PTHR10880:SF15">
    <property type="entry name" value="MSL COMPLEX SUBUNIT 3"/>
    <property type="match status" value="1"/>
</dbReference>
<dbReference type="PROSITE" id="PS51640">
    <property type="entry name" value="MRG"/>
    <property type="match status" value="1"/>
</dbReference>
<dbReference type="STRING" id="984486.A0A1E3QNM2"/>
<dbReference type="SUPFAM" id="SSF54160">
    <property type="entry name" value="Chromo domain-like"/>
    <property type="match status" value="1"/>
</dbReference>
<proteinExistence type="inferred from homology"/>
<dbReference type="InterPro" id="IPR008676">
    <property type="entry name" value="MRG"/>
</dbReference>
<dbReference type="Proteomes" id="UP000094336">
    <property type="component" value="Unassembled WGS sequence"/>
</dbReference>
<accession>A0A1E3QNM2</accession>
<dbReference type="GO" id="GO:0006325">
    <property type="term" value="P:chromatin organization"/>
    <property type="evidence" value="ECO:0007669"/>
    <property type="project" value="UniProtKB-KW"/>
</dbReference>
<feature type="compositionally biased region" description="Low complexity" evidence="8">
    <location>
        <begin position="130"/>
        <end position="145"/>
    </location>
</feature>
<keyword evidence="6" id="KW-0804">Transcription</keyword>
<dbReference type="GeneID" id="30147114"/>
<evidence type="ECO:0000256" key="4">
    <source>
        <dbReference type="ARBA" id="ARBA00022853"/>
    </source>
</evidence>
<name>A0A1E3QNM2_9ASCO</name>
<dbReference type="OrthoDB" id="124855at2759"/>
<dbReference type="InterPro" id="IPR016197">
    <property type="entry name" value="Chromo-like_dom_sf"/>
</dbReference>
<evidence type="ECO:0000256" key="3">
    <source>
        <dbReference type="ARBA" id="ARBA00018505"/>
    </source>
</evidence>
<evidence type="ECO:0000313" key="12">
    <source>
        <dbReference type="Proteomes" id="UP000094336"/>
    </source>
</evidence>
<protein>
    <recommendedName>
        <fullName evidence="3">Chromatin modification-related protein EAF3</fullName>
    </recommendedName>
</protein>
<dbReference type="AlphaFoldDB" id="A0A1E3QNM2"/>
<evidence type="ECO:0000259" key="10">
    <source>
        <dbReference type="Pfam" id="PF11717"/>
    </source>
</evidence>
<dbReference type="PANTHER" id="PTHR10880">
    <property type="entry name" value="MORTALITY FACTOR 4-LIKE PROTEIN"/>
    <property type="match status" value="1"/>
</dbReference>
<feature type="domain" description="Tudor-knot" evidence="10">
    <location>
        <begin position="11"/>
        <end position="85"/>
    </location>
</feature>
<dbReference type="EMBL" id="KV454433">
    <property type="protein sequence ID" value="ODQ79238.1"/>
    <property type="molecule type" value="Genomic_DNA"/>
</dbReference>
<organism evidence="11 12">
    <name type="scientific">Babjeviella inositovora NRRL Y-12698</name>
    <dbReference type="NCBI Taxonomy" id="984486"/>
    <lineage>
        <taxon>Eukaryota</taxon>
        <taxon>Fungi</taxon>
        <taxon>Dikarya</taxon>
        <taxon>Ascomycota</taxon>
        <taxon>Saccharomycotina</taxon>
        <taxon>Pichiomycetes</taxon>
        <taxon>Serinales incertae sedis</taxon>
        <taxon>Babjeviella</taxon>
    </lineage>
</organism>
<dbReference type="PIRSF" id="PIRSF038133">
    <property type="entry name" value="HAT_Nua4_EAF3/MRG15"/>
    <property type="match status" value="1"/>
</dbReference>
<dbReference type="InterPro" id="IPR038217">
    <property type="entry name" value="MRG_C_sf"/>
</dbReference>
<keyword evidence="5" id="KW-0805">Transcription regulation</keyword>
<dbReference type="Pfam" id="PF11717">
    <property type="entry name" value="Tudor-knot"/>
    <property type="match status" value="1"/>
</dbReference>
<dbReference type="GO" id="GO:0035267">
    <property type="term" value="C:NuA4 histone acetyltransferase complex"/>
    <property type="evidence" value="ECO:0007669"/>
    <property type="project" value="TreeGrafter"/>
</dbReference>
<feature type="region of interest" description="Disordered" evidence="8">
    <location>
        <begin position="108"/>
        <end position="165"/>
    </location>
</feature>
<comment type="similarity">
    <text evidence="2">Belongs to the MRG family.</text>
</comment>
<dbReference type="GO" id="GO:0032221">
    <property type="term" value="C:Rpd3S complex"/>
    <property type="evidence" value="ECO:0007669"/>
    <property type="project" value="TreeGrafter"/>
</dbReference>
<dbReference type="RefSeq" id="XP_018984566.1">
    <property type="nucleotide sequence ID" value="XM_019129261.1"/>
</dbReference>
<evidence type="ECO:0000256" key="5">
    <source>
        <dbReference type="ARBA" id="ARBA00023015"/>
    </source>
</evidence>
<feature type="domain" description="MRG" evidence="9">
    <location>
        <begin position="151"/>
        <end position="350"/>
    </location>
</feature>
<dbReference type="Pfam" id="PF05712">
    <property type="entry name" value="MRG"/>
    <property type="match status" value="1"/>
</dbReference>
<dbReference type="Gene3D" id="1.10.274.30">
    <property type="entry name" value="MRG domain"/>
    <property type="match status" value="1"/>
</dbReference>
<dbReference type="GO" id="GO:0006355">
    <property type="term" value="P:regulation of DNA-templated transcription"/>
    <property type="evidence" value="ECO:0007669"/>
    <property type="project" value="InterPro"/>
</dbReference>
<comment type="subcellular location">
    <subcellularLocation>
        <location evidence="1">Nucleus</location>
    </subcellularLocation>
</comment>
<evidence type="ECO:0000256" key="7">
    <source>
        <dbReference type="ARBA" id="ARBA00023242"/>
    </source>
</evidence>
<keyword evidence="12" id="KW-1185">Reference proteome</keyword>
<keyword evidence="7" id="KW-0539">Nucleus</keyword>
<evidence type="ECO:0000256" key="2">
    <source>
        <dbReference type="ARBA" id="ARBA00009093"/>
    </source>
</evidence>
<dbReference type="Gene3D" id="2.30.30.140">
    <property type="match status" value="1"/>
</dbReference>
<dbReference type="InterPro" id="IPR026541">
    <property type="entry name" value="MRG_dom"/>
</dbReference>
<evidence type="ECO:0000313" key="11">
    <source>
        <dbReference type="EMBL" id="ODQ79238.1"/>
    </source>
</evidence>
<evidence type="ECO:0000256" key="1">
    <source>
        <dbReference type="ARBA" id="ARBA00004123"/>
    </source>
</evidence>
<evidence type="ECO:0000259" key="9">
    <source>
        <dbReference type="Pfam" id="PF05712"/>
    </source>
</evidence>
<sequence length="363" mass="41102">MSYPKATPTPIKINTRCLAYHGPLLYEAKVLKLHQADKTYIETKEGQTPIAKSDLPPQFHKQTSYYLHYNGWKKTWDEWVDTTRVLEINPENLGIQKDLRRAAIEAARVEKRSKTDSTSVSSAGRGLKRGASTGNSSANGSASSSQEPSKKRARTTADPTLETEDEFLKRPEVQIAVPNKIKKILVDDWESVTKNHKLLLLPAEHSVDSILTDYKNHQKEKLEKARRGKHDRANTNPLLDYDLIEETISGLKLYFNRSIGVILLYRFERQLYLKESKKLQGKKKGTVAKEFSSIYGGEHLLRLLVSMPGLVAQTSMDAQSISILVRHLEDFLEYLESRAGDYFDPARNYEHASPAYIALAKAT</sequence>
<gene>
    <name evidence="11" type="ORF">BABINDRAFT_162275</name>
</gene>